<evidence type="ECO:0000256" key="1">
    <source>
        <dbReference type="ARBA" id="ARBA00005791"/>
    </source>
</evidence>
<evidence type="ECO:0000313" key="9">
    <source>
        <dbReference type="Proteomes" id="UP001432011"/>
    </source>
</evidence>
<evidence type="ECO:0000256" key="3">
    <source>
        <dbReference type="ARBA" id="ARBA00023002"/>
    </source>
</evidence>
<evidence type="ECO:0000256" key="2">
    <source>
        <dbReference type="ARBA" id="ARBA00022729"/>
    </source>
</evidence>
<organism evidence="8 9">
    <name type="scientific">Microbispora hainanensis</name>
    <dbReference type="NCBI Taxonomy" id="568844"/>
    <lineage>
        <taxon>Bacteria</taxon>
        <taxon>Bacillati</taxon>
        <taxon>Actinomycetota</taxon>
        <taxon>Actinomycetes</taxon>
        <taxon>Streptosporangiales</taxon>
        <taxon>Streptosporangiaceae</taxon>
        <taxon>Microbispora</taxon>
    </lineage>
</organism>
<keyword evidence="9" id="KW-1185">Reference proteome</keyword>
<evidence type="ECO:0000256" key="4">
    <source>
        <dbReference type="ARBA" id="ARBA00023157"/>
    </source>
</evidence>
<keyword evidence="6" id="KW-0812">Transmembrane</keyword>
<dbReference type="PANTHER" id="PTHR13887">
    <property type="entry name" value="GLUTATHIONE S-TRANSFERASE KAPPA"/>
    <property type="match status" value="1"/>
</dbReference>
<accession>A0ABZ1SUV8</accession>
<dbReference type="Proteomes" id="UP001432011">
    <property type="component" value="Chromosome"/>
</dbReference>
<feature type="domain" description="Thioredoxin-like fold" evidence="7">
    <location>
        <begin position="79"/>
        <end position="226"/>
    </location>
</feature>
<dbReference type="InterPro" id="IPR036249">
    <property type="entry name" value="Thioredoxin-like_sf"/>
</dbReference>
<keyword evidence="5" id="KW-0676">Redox-active center</keyword>
<dbReference type="Pfam" id="PF13462">
    <property type="entry name" value="Thioredoxin_4"/>
    <property type="match status" value="1"/>
</dbReference>
<sequence length="238" mass="26064">MSTSKRERLRQERIRQAQREKRRRRLVIVSVCLVVLVAAVTTILVQMSRTKATSYAGDLAPVSVQEDGTVVMARSGTTKPVLDIYEDFQCPICKEFEHINGAQIKQFAAEGKIKVVYHPIAFVNPQGSLRAAAAARCVPGDSWTAFHDELFAKQPDERVALTVDDLKKFADGAGITDSAVLSCMESQRHAAQVQQYTQTAFSSGVQGTPTVLLDGRKLPDDQVLTSSGLRGTLENATK</sequence>
<dbReference type="CDD" id="cd02972">
    <property type="entry name" value="DsbA_family"/>
    <property type="match status" value="1"/>
</dbReference>
<dbReference type="PANTHER" id="PTHR13887:SF14">
    <property type="entry name" value="DISULFIDE BOND FORMATION PROTEIN D"/>
    <property type="match status" value="1"/>
</dbReference>
<dbReference type="SUPFAM" id="SSF52833">
    <property type="entry name" value="Thioredoxin-like"/>
    <property type="match status" value="1"/>
</dbReference>
<protein>
    <submittedName>
        <fullName evidence="8">DsbA family protein</fullName>
    </submittedName>
</protein>
<keyword evidence="3" id="KW-0560">Oxidoreductase</keyword>
<evidence type="ECO:0000313" key="8">
    <source>
        <dbReference type="EMBL" id="WUP76129.1"/>
    </source>
</evidence>
<dbReference type="RefSeq" id="WP_147942093.1">
    <property type="nucleotide sequence ID" value="NZ_CP108085.1"/>
</dbReference>
<proteinExistence type="inferred from homology"/>
<feature type="transmembrane region" description="Helical" evidence="6">
    <location>
        <begin position="26"/>
        <end position="45"/>
    </location>
</feature>
<dbReference type="InterPro" id="IPR012336">
    <property type="entry name" value="Thioredoxin-like_fold"/>
</dbReference>
<evidence type="ECO:0000256" key="5">
    <source>
        <dbReference type="ARBA" id="ARBA00023284"/>
    </source>
</evidence>
<evidence type="ECO:0000259" key="7">
    <source>
        <dbReference type="Pfam" id="PF13462"/>
    </source>
</evidence>
<name>A0ABZ1SUV8_9ACTN</name>
<keyword evidence="6" id="KW-0472">Membrane</keyword>
<gene>
    <name evidence="8" type="ORF">OG913_03645</name>
</gene>
<dbReference type="EMBL" id="CP108085">
    <property type="protein sequence ID" value="WUP76129.1"/>
    <property type="molecule type" value="Genomic_DNA"/>
</dbReference>
<evidence type="ECO:0000256" key="6">
    <source>
        <dbReference type="SAM" id="Phobius"/>
    </source>
</evidence>
<keyword evidence="2" id="KW-0732">Signal</keyword>
<comment type="similarity">
    <text evidence="1">Belongs to the thioredoxin family. DsbA subfamily.</text>
</comment>
<keyword evidence="4" id="KW-1015">Disulfide bond</keyword>
<keyword evidence="6" id="KW-1133">Transmembrane helix</keyword>
<dbReference type="Gene3D" id="3.40.30.10">
    <property type="entry name" value="Glutaredoxin"/>
    <property type="match status" value="1"/>
</dbReference>
<reference evidence="8" key="1">
    <citation type="submission" date="2022-10" db="EMBL/GenBank/DDBJ databases">
        <title>The complete genomes of actinobacterial strains from the NBC collection.</title>
        <authorList>
            <person name="Joergensen T.S."/>
            <person name="Alvarez Arevalo M."/>
            <person name="Sterndorff E.B."/>
            <person name="Faurdal D."/>
            <person name="Vuksanovic O."/>
            <person name="Mourched A.-S."/>
            <person name="Charusanti P."/>
            <person name="Shaw S."/>
            <person name="Blin K."/>
            <person name="Weber T."/>
        </authorList>
    </citation>
    <scope>NUCLEOTIDE SEQUENCE</scope>
    <source>
        <strain evidence="8">NBC_00254</strain>
    </source>
</reference>